<dbReference type="AlphaFoldDB" id="A0A1K1SS32"/>
<gene>
    <name evidence="1" type="ORF">SAMN04489730_6531</name>
</gene>
<evidence type="ECO:0000313" key="2">
    <source>
        <dbReference type="Proteomes" id="UP000182740"/>
    </source>
</evidence>
<evidence type="ECO:0000313" key="1">
    <source>
        <dbReference type="EMBL" id="SFW86895.1"/>
    </source>
</evidence>
<accession>A0A1K1SS32</accession>
<keyword evidence="2" id="KW-1185">Reference proteome</keyword>
<reference evidence="2" key="1">
    <citation type="submission" date="2016-11" db="EMBL/GenBank/DDBJ databases">
        <authorList>
            <person name="Varghese N."/>
            <person name="Submissions S."/>
        </authorList>
    </citation>
    <scope>NUCLEOTIDE SEQUENCE [LARGE SCALE GENOMIC DNA]</scope>
    <source>
        <strain evidence="2">DSM 44671</strain>
    </source>
</reference>
<name>A0A1K1SS32_9PSEU</name>
<proteinExistence type="predicted"/>
<dbReference type="Proteomes" id="UP000182740">
    <property type="component" value="Unassembled WGS sequence"/>
</dbReference>
<sequence length="66" mass="6616">MSSPGGPLNSAAKPCVGAMSTISWQGVNEPSLPVLKIHSTAGYPLTVTGFARLSVLVTSGTGRVCG</sequence>
<dbReference type="EMBL" id="FPJG01000006">
    <property type="protein sequence ID" value="SFW86895.1"/>
    <property type="molecule type" value="Genomic_DNA"/>
</dbReference>
<protein>
    <submittedName>
        <fullName evidence="1">Uncharacterized protein</fullName>
    </submittedName>
</protein>
<organism evidence="1 2">
    <name type="scientific">Amycolatopsis australiensis</name>
    <dbReference type="NCBI Taxonomy" id="546364"/>
    <lineage>
        <taxon>Bacteria</taxon>
        <taxon>Bacillati</taxon>
        <taxon>Actinomycetota</taxon>
        <taxon>Actinomycetes</taxon>
        <taxon>Pseudonocardiales</taxon>
        <taxon>Pseudonocardiaceae</taxon>
        <taxon>Amycolatopsis</taxon>
    </lineage>
</organism>